<evidence type="ECO:0000313" key="1">
    <source>
        <dbReference type="EMBL" id="PHD56535.1"/>
    </source>
</evidence>
<reference evidence="1 2" key="1">
    <citation type="submission" date="2017-09" db="EMBL/GenBank/DDBJ databases">
        <title>Large-scale bioinformatics analysis of Bacillus genomes uncovers conserved roles of natural products in bacterial physiology.</title>
        <authorList>
            <consortium name="Agbiome Team Llc"/>
            <person name="Bleich R.M."/>
            <person name="Grubbs K.J."/>
            <person name="Santa Maria K.C."/>
            <person name="Allen S.E."/>
            <person name="Farag S."/>
            <person name="Shank E.A."/>
            <person name="Bowers A."/>
        </authorList>
    </citation>
    <scope>NUCLEOTIDE SEQUENCE [LARGE SCALE GENOMIC DNA]</scope>
    <source>
        <strain evidence="1 2">AFS044295</strain>
    </source>
</reference>
<dbReference type="RefSeq" id="WP_098816075.1">
    <property type="nucleotide sequence ID" value="NZ_NUSP01000033.1"/>
</dbReference>
<protein>
    <recommendedName>
        <fullName evidence="3">DNA-binding protein</fullName>
    </recommendedName>
</protein>
<proteinExistence type="predicted"/>
<accession>A0A2C4NUS6</accession>
<dbReference type="Proteomes" id="UP000223364">
    <property type="component" value="Unassembled WGS sequence"/>
</dbReference>
<organism evidence="1 2">
    <name type="scientific">Bacillus wiedmannii</name>
    <dbReference type="NCBI Taxonomy" id="1890302"/>
    <lineage>
        <taxon>Bacteria</taxon>
        <taxon>Bacillati</taxon>
        <taxon>Bacillota</taxon>
        <taxon>Bacilli</taxon>
        <taxon>Bacillales</taxon>
        <taxon>Bacillaceae</taxon>
        <taxon>Bacillus</taxon>
        <taxon>Bacillus cereus group</taxon>
    </lineage>
</organism>
<comment type="caution">
    <text evidence="1">The sequence shown here is derived from an EMBL/GenBank/DDBJ whole genome shotgun (WGS) entry which is preliminary data.</text>
</comment>
<evidence type="ECO:0000313" key="2">
    <source>
        <dbReference type="Proteomes" id="UP000223364"/>
    </source>
</evidence>
<sequence length="75" mass="8588">MPYNIWVEEIMEALIKLGGNASLVAIYNMVEENGKTDLSKYIDWKSKIRKNIYLHSSDTDIFNYTVGGEMDLSIP</sequence>
<gene>
    <name evidence="1" type="ORF">COF57_27035</name>
</gene>
<name>A0A2C4NUS6_9BACI</name>
<dbReference type="AlphaFoldDB" id="A0A2C4NUS6"/>
<dbReference type="EMBL" id="NUSP01000033">
    <property type="protein sequence ID" value="PHD56535.1"/>
    <property type="molecule type" value="Genomic_DNA"/>
</dbReference>
<evidence type="ECO:0008006" key="3">
    <source>
        <dbReference type="Google" id="ProtNLM"/>
    </source>
</evidence>